<sequence>MVVWDEDQLDKWDKILDRQVNKLSGLLNAQTYYRAHRDRASTRTRVQDNGQRSQPTERTIFTPDPSDAEMDLDFDSQSDIQAKAEGDITTLAALQGPVADEKMQSMTRRRDVAQRAMDSLNLRAGSLVEGHPGMKFRILLMGKQGNGKTTLCQRVLGIDLEGSDSIFGNSTDFENVKKEQAFAGRNPDLIIHDSGGFENGSDSATKALQDFLDERHRDATDISQRIHCIWYVIACNSSKPIYPIDEQFLRNQFRVARIPILIVLTKYDDIIDKVKKVTGSMSKEVEKKAYNEFDKRTLTPIRALVEEAKGVHGMNVEICTVGLRQGEDEFMPQLFKPDGLHNFGSVQMVSLMKKKLALELRPLLAAIQVADPKNKLAEAVDACIKLYWRAIVVKSIPILPFLTVGSLATVYALTLKKAQRIWKIETEPGIRISPLEGELTSLIIKAIFNNKSGTGVAFLSAVRLVDISGLLAASKMARDLVTIVVGLNAILYGFWRIQHRSGPKAIPLSWDQPQKACRDFQTSMRRGQMMREIDAINFANMYRQKDVNSIADRAWPASIGEVVPTLRRTERQRREEMGQYDAVNPV</sequence>
<reference evidence="2" key="1">
    <citation type="journal article" date="2023" name="Mol. Phylogenet. Evol.">
        <title>Genome-scale phylogeny and comparative genomics of the fungal order Sordariales.</title>
        <authorList>
            <person name="Hensen N."/>
            <person name="Bonometti L."/>
            <person name="Westerberg I."/>
            <person name="Brannstrom I.O."/>
            <person name="Guillou S."/>
            <person name="Cros-Aarteil S."/>
            <person name="Calhoun S."/>
            <person name="Haridas S."/>
            <person name="Kuo A."/>
            <person name="Mondo S."/>
            <person name="Pangilinan J."/>
            <person name="Riley R."/>
            <person name="LaButti K."/>
            <person name="Andreopoulos B."/>
            <person name="Lipzen A."/>
            <person name="Chen C."/>
            <person name="Yan M."/>
            <person name="Daum C."/>
            <person name="Ng V."/>
            <person name="Clum A."/>
            <person name="Steindorff A."/>
            <person name="Ohm R.A."/>
            <person name="Martin F."/>
            <person name="Silar P."/>
            <person name="Natvig D.O."/>
            <person name="Lalanne C."/>
            <person name="Gautier V."/>
            <person name="Ament-Velasquez S.L."/>
            <person name="Kruys A."/>
            <person name="Hutchinson M.I."/>
            <person name="Powell A.J."/>
            <person name="Barry K."/>
            <person name="Miller A.N."/>
            <person name="Grigoriev I.V."/>
            <person name="Debuchy R."/>
            <person name="Gladieux P."/>
            <person name="Hiltunen Thoren M."/>
            <person name="Johannesson H."/>
        </authorList>
    </citation>
    <scope>NUCLEOTIDE SEQUENCE</scope>
    <source>
        <strain evidence="2">CBS 955.72</strain>
    </source>
</reference>
<evidence type="ECO:0000313" key="2">
    <source>
        <dbReference type="EMBL" id="KAK3356840.1"/>
    </source>
</evidence>
<dbReference type="Gene3D" id="3.40.50.300">
    <property type="entry name" value="P-loop containing nucleotide triphosphate hydrolases"/>
    <property type="match status" value="1"/>
</dbReference>
<dbReference type="AlphaFoldDB" id="A0AAJ0HL43"/>
<name>A0AAJ0HL43_9PEZI</name>
<proteinExistence type="predicted"/>
<reference evidence="2" key="2">
    <citation type="submission" date="2023-06" db="EMBL/GenBank/DDBJ databases">
        <authorList>
            <consortium name="Lawrence Berkeley National Laboratory"/>
            <person name="Haridas S."/>
            <person name="Hensen N."/>
            <person name="Bonometti L."/>
            <person name="Westerberg I."/>
            <person name="Brannstrom I.O."/>
            <person name="Guillou S."/>
            <person name="Cros-Aarteil S."/>
            <person name="Calhoun S."/>
            <person name="Kuo A."/>
            <person name="Mondo S."/>
            <person name="Pangilinan J."/>
            <person name="Riley R."/>
            <person name="Labutti K."/>
            <person name="Andreopoulos B."/>
            <person name="Lipzen A."/>
            <person name="Chen C."/>
            <person name="Yanf M."/>
            <person name="Daum C."/>
            <person name="Ng V."/>
            <person name="Clum A."/>
            <person name="Steindorff A."/>
            <person name="Ohm R."/>
            <person name="Martin F."/>
            <person name="Silar P."/>
            <person name="Natvig D."/>
            <person name="Lalanne C."/>
            <person name="Gautier V."/>
            <person name="Ament-Velasquez S.L."/>
            <person name="Kruys A."/>
            <person name="Hutchinson M.I."/>
            <person name="Powell A.J."/>
            <person name="Barry K."/>
            <person name="Miller A.N."/>
            <person name="Grigoriev I.V."/>
            <person name="Debuchy R."/>
            <person name="Gladieux P."/>
            <person name="Thoren M.H."/>
            <person name="Johannesson H."/>
        </authorList>
    </citation>
    <scope>NUCLEOTIDE SEQUENCE</scope>
    <source>
        <strain evidence="2">CBS 955.72</strain>
    </source>
</reference>
<comment type="caution">
    <text evidence="2">The sequence shown here is derived from an EMBL/GenBank/DDBJ whole genome shotgun (WGS) entry which is preliminary data.</text>
</comment>
<feature type="region of interest" description="Disordered" evidence="1">
    <location>
        <begin position="38"/>
        <end position="68"/>
    </location>
</feature>
<dbReference type="SUPFAM" id="SSF52540">
    <property type="entry name" value="P-loop containing nucleoside triphosphate hydrolases"/>
    <property type="match status" value="1"/>
</dbReference>
<dbReference type="InterPro" id="IPR027417">
    <property type="entry name" value="P-loop_NTPase"/>
</dbReference>
<organism evidence="2 3">
    <name type="scientific">Lasiosphaeria hispida</name>
    <dbReference type="NCBI Taxonomy" id="260671"/>
    <lineage>
        <taxon>Eukaryota</taxon>
        <taxon>Fungi</taxon>
        <taxon>Dikarya</taxon>
        <taxon>Ascomycota</taxon>
        <taxon>Pezizomycotina</taxon>
        <taxon>Sordariomycetes</taxon>
        <taxon>Sordariomycetidae</taxon>
        <taxon>Sordariales</taxon>
        <taxon>Lasiosphaeriaceae</taxon>
        <taxon>Lasiosphaeria</taxon>
    </lineage>
</organism>
<protein>
    <recommendedName>
        <fullName evidence="4">G domain-containing protein</fullName>
    </recommendedName>
</protein>
<dbReference type="CDD" id="cd00882">
    <property type="entry name" value="Ras_like_GTPase"/>
    <property type="match status" value="1"/>
</dbReference>
<keyword evidence="3" id="KW-1185">Reference proteome</keyword>
<dbReference type="Proteomes" id="UP001275084">
    <property type="component" value="Unassembled WGS sequence"/>
</dbReference>
<gene>
    <name evidence="2" type="ORF">B0T25DRAFT_140264</name>
</gene>
<evidence type="ECO:0000256" key="1">
    <source>
        <dbReference type="SAM" id="MobiDB-lite"/>
    </source>
</evidence>
<feature type="compositionally biased region" description="Polar residues" evidence="1">
    <location>
        <begin position="43"/>
        <end position="59"/>
    </location>
</feature>
<accession>A0AAJ0HL43</accession>
<dbReference type="EMBL" id="JAUIQD010000003">
    <property type="protein sequence ID" value="KAK3356840.1"/>
    <property type="molecule type" value="Genomic_DNA"/>
</dbReference>
<evidence type="ECO:0000313" key="3">
    <source>
        <dbReference type="Proteomes" id="UP001275084"/>
    </source>
</evidence>
<evidence type="ECO:0008006" key="4">
    <source>
        <dbReference type="Google" id="ProtNLM"/>
    </source>
</evidence>